<comment type="catalytic activity">
    <reaction evidence="1">
        <text>ATP + protein L-histidine = ADP + protein N-phospho-L-histidine.</text>
        <dbReference type="EC" id="2.7.13.3"/>
    </reaction>
</comment>
<dbReference type="Gene3D" id="3.30.450.280">
    <property type="entry name" value="GAF domain"/>
    <property type="match status" value="1"/>
</dbReference>
<dbReference type="GO" id="GO:0004673">
    <property type="term" value="F:protein histidine kinase activity"/>
    <property type="evidence" value="ECO:0007669"/>
    <property type="project" value="UniProtKB-EC"/>
</dbReference>
<evidence type="ECO:0000256" key="7">
    <source>
        <dbReference type="ARBA" id="ARBA00022840"/>
    </source>
</evidence>
<dbReference type="AlphaFoldDB" id="A0A1B7LWX4"/>
<keyword evidence="6" id="KW-0418">Kinase</keyword>
<dbReference type="EC" id="2.7.13.3" evidence="2"/>
<evidence type="ECO:0000256" key="5">
    <source>
        <dbReference type="ARBA" id="ARBA00022741"/>
    </source>
</evidence>
<dbReference type="EMBL" id="LXEY01000022">
    <property type="protein sequence ID" value="OAV59526.1"/>
    <property type="molecule type" value="Genomic_DNA"/>
</dbReference>
<evidence type="ECO:0000256" key="6">
    <source>
        <dbReference type="ARBA" id="ARBA00022777"/>
    </source>
</evidence>
<dbReference type="SUPFAM" id="SSF55874">
    <property type="entry name" value="ATPase domain of HSP90 chaperone/DNA topoisomerase II/histidine kinase"/>
    <property type="match status" value="1"/>
</dbReference>
<dbReference type="PANTHER" id="PTHR41523">
    <property type="entry name" value="TWO-COMPONENT SYSTEM SENSOR PROTEIN"/>
    <property type="match status" value="1"/>
</dbReference>
<dbReference type="OrthoDB" id="9767435at2"/>
<keyword evidence="3" id="KW-0597">Phosphoprotein</keyword>
<evidence type="ECO:0000256" key="2">
    <source>
        <dbReference type="ARBA" id="ARBA00012438"/>
    </source>
</evidence>
<dbReference type="SUPFAM" id="SSF55785">
    <property type="entry name" value="PYP-like sensor domain (PAS domain)"/>
    <property type="match status" value="1"/>
</dbReference>
<evidence type="ECO:0000259" key="8">
    <source>
        <dbReference type="Pfam" id="PF07568"/>
    </source>
</evidence>
<keyword evidence="4" id="KW-0808">Transferase</keyword>
<dbReference type="InterPro" id="IPR022066">
    <property type="entry name" value="PdtaS_GAF"/>
</dbReference>
<dbReference type="InterPro" id="IPR036890">
    <property type="entry name" value="HATPase_C_sf"/>
</dbReference>
<dbReference type="Gene3D" id="3.30.565.10">
    <property type="entry name" value="Histidine kinase-like ATPase, C-terminal domain"/>
    <property type="match status" value="1"/>
</dbReference>
<dbReference type="Proteomes" id="UP000078292">
    <property type="component" value="Unassembled WGS sequence"/>
</dbReference>
<keyword evidence="11" id="KW-1185">Reference proteome</keyword>
<keyword evidence="7" id="KW-0067">ATP-binding</keyword>
<protein>
    <recommendedName>
        <fullName evidence="2">histidine kinase</fullName>
        <ecNumber evidence="2">2.7.13.3</ecNumber>
    </recommendedName>
</protein>
<feature type="domain" description="Histidine kinase PdtaS GAF" evidence="9">
    <location>
        <begin position="14"/>
        <end position="139"/>
    </location>
</feature>
<dbReference type="STRING" id="1837282.A6F49_16970"/>
<comment type="caution">
    <text evidence="10">The sequence shown here is derived from an EMBL/GenBank/DDBJ whole genome shotgun (WGS) entry which is preliminary data.</text>
</comment>
<organism evidence="10 11">
    <name type="scientific">Enteractinococcus helveticum</name>
    <dbReference type="NCBI Taxonomy" id="1837282"/>
    <lineage>
        <taxon>Bacteria</taxon>
        <taxon>Bacillati</taxon>
        <taxon>Actinomycetota</taxon>
        <taxon>Actinomycetes</taxon>
        <taxon>Micrococcales</taxon>
        <taxon>Micrococcaceae</taxon>
    </lineage>
</organism>
<dbReference type="Gene3D" id="3.30.450.20">
    <property type="entry name" value="PAS domain"/>
    <property type="match status" value="1"/>
</dbReference>
<dbReference type="InterPro" id="IPR035965">
    <property type="entry name" value="PAS-like_dom_sf"/>
</dbReference>
<dbReference type="GO" id="GO:0005524">
    <property type="term" value="F:ATP binding"/>
    <property type="evidence" value="ECO:0007669"/>
    <property type="project" value="UniProtKB-KW"/>
</dbReference>
<gene>
    <name evidence="10" type="ORF">A6F49_16970</name>
</gene>
<sequence length="492" mass="53585">MHTSTPGSFVDQRHAPRLELITAEWQIAADLSFCDMVLWYPHDGSYIAMAQARPVTAQTTLPQDMTGTTPPASMGPVLERVFTSGQPFTQTSDDVGGPPGVSAWPVVGQDETMAVVTVHQNLVSQRHTSRLEEVYRQSANDLFVMIAHGTWPAQDSKASSTSHGNPRVGDGLVRIDAHGLITYASPNATSAFRKLGIRDAVDGRQLSRLVTNQLDLNLPIDEVMPTVLFGRQSARVDIETRNIVLSARSIPLLDDQGQHFAALVLLRDITEIRRRDEQLISKDATIREIHHRVKNNLQTVGSLLRMQSRRMKSDDARQALLQAMSRVDAIALVHETLSQTMETTVDMDDLLNRQFTMAVEIAAGSHPVSTRIEGSFGQLPGHLATPLALVVNELATNAVEHGTGPDGGMISLLTKRVHTPGQPHPYLKVEVLDEGVVDGPEATAAIGSGLGTQIIRTLVESDLRGSISWERQLPDKFGAAGTRAVVLIPLDH</sequence>
<evidence type="ECO:0000259" key="9">
    <source>
        <dbReference type="Pfam" id="PF12282"/>
    </source>
</evidence>
<dbReference type="Pfam" id="PF07568">
    <property type="entry name" value="HisKA_2"/>
    <property type="match status" value="1"/>
</dbReference>
<evidence type="ECO:0000313" key="10">
    <source>
        <dbReference type="EMBL" id="OAV59526.1"/>
    </source>
</evidence>
<dbReference type="Pfam" id="PF12282">
    <property type="entry name" value="GAF_PdtaS"/>
    <property type="match status" value="1"/>
</dbReference>
<dbReference type="RefSeq" id="WP_043058554.1">
    <property type="nucleotide sequence ID" value="NZ_LXEY01000022.1"/>
</dbReference>
<proteinExistence type="predicted"/>
<evidence type="ECO:0000313" key="11">
    <source>
        <dbReference type="Proteomes" id="UP000078292"/>
    </source>
</evidence>
<feature type="domain" description="Signal transduction histidine kinase subgroup 2 dimerisation and phosphoacceptor" evidence="8">
    <location>
        <begin position="288"/>
        <end position="353"/>
    </location>
</feature>
<keyword evidence="5" id="KW-0547">Nucleotide-binding</keyword>
<dbReference type="InterPro" id="IPR011495">
    <property type="entry name" value="Sig_transdc_His_kin_sub2_dim/P"/>
</dbReference>
<dbReference type="PANTHER" id="PTHR41523:SF8">
    <property type="entry name" value="ETHYLENE RESPONSE SENSOR PROTEIN"/>
    <property type="match status" value="1"/>
</dbReference>
<accession>A0A1B7LWX4</accession>
<evidence type="ECO:0000256" key="4">
    <source>
        <dbReference type="ARBA" id="ARBA00022679"/>
    </source>
</evidence>
<evidence type="ECO:0000256" key="1">
    <source>
        <dbReference type="ARBA" id="ARBA00000085"/>
    </source>
</evidence>
<dbReference type="InterPro" id="IPR038424">
    <property type="entry name" value="H_kinase_PdtaS_GAF_sf"/>
</dbReference>
<reference evidence="10 11" key="1">
    <citation type="submission" date="2016-04" db="EMBL/GenBank/DDBJ databases">
        <title>First whole genome shotgun sequence of the bacterium Enteractinococcus sp. strain UASWS1574.</title>
        <authorList>
            <person name="Crovadore J."/>
            <person name="Chablais R."/>
            <person name="Lefort F."/>
        </authorList>
    </citation>
    <scope>NUCLEOTIDE SEQUENCE [LARGE SCALE GENOMIC DNA]</scope>
    <source>
        <strain evidence="10 11">UASWS1574</strain>
    </source>
</reference>
<evidence type="ECO:0000256" key="3">
    <source>
        <dbReference type="ARBA" id="ARBA00022553"/>
    </source>
</evidence>
<name>A0A1B7LWX4_9MICC</name>